<dbReference type="AlphaFoldDB" id="A0A077Z0V9"/>
<reference evidence="1" key="2">
    <citation type="submission" date="2014-03" db="EMBL/GenBank/DDBJ databases">
        <title>The whipworm genome and dual-species transcriptomics of an intimate host-pathogen interaction.</title>
        <authorList>
            <person name="Foth B.J."/>
            <person name="Tsai I.J."/>
            <person name="Reid A.J."/>
            <person name="Bancroft A.J."/>
            <person name="Nichol S."/>
            <person name="Tracey A."/>
            <person name="Holroyd N."/>
            <person name="Cotton J.A."/>
            <person name="Stanley E.J."/>
            <person name="Zarowiecki M."/>
            <person name="Liu J.Z."/>
            <person name="Huckvale T."/>
            <person name="Cooper P.J."/>
            <person name="Grencis R.K."/>
            <person name="Berriman M."/>
        </authorList>
    </citation>
    <scope>NUCLEOTIDE SEQUENCE [LARGE SCALE GENOMIC DNA]</scope>
</reference>
<name>A0A077Z0V9_TRITR</name>
<organism evidence="1 2">
    <name type="scientific">Trichuris trichiura</name>
    <name type="common">Whipworm</name>
    <name type="synonym">Trichocephalus trichiurus</name>
    <dbReference type="NCBI Taxonomy" id="36087"/>
    <lineage>
        <taxon>Eukaryota</taxon>
        <taxon>Metazoa</taxon>
        <taxon>Ecdysozoa</taxon>
        <taxon>Nematoda</taxon>
        <taxon>Enoplea</taxon>
        <taxon>Dorylaimia</taxon>
        <taxon>Trichinellida</taxon>
        <taxon>Trichuridae</taxon>
        <taxon>Trichuris</taxon>
    </lineage>
</organism>
<protein>
    <submittedName>
        <fullName evidence="1">Uncharacterized protein</fullName>
    </submittedName>
</protein>
<reference evidence="1" key="1">
    <citation type="submission" date="2014-01" db="EMBL/GenBank/DDBJ databases">
        <authorList>
            <person name="Aslett M."/>
        </authorList>
    </citation>
    <scope>NUCLEOTIDE SEQUENCE</scope>
</reference>
<proteinExistence type="predicted"/>
<accession>A0A077Z0V9</accession>
<keyword evidence="2" id="KW-1185">Reference proteome</keyword>
<dbReference type="EMBL" id="HG805879">
    <property type="protein sequence ID" value="CDW54077.1"/>
    <property type="molecule type" value="Genomic_DNA"/>
</dbReference>
<evidence type="ECO:0000313" key="2">
    <source>
        <dbReference type="Proteomes" id="UP000030665"/>
    </source>
</evidence>
<gene>
    <name evidence="1" type="ORF">TTRE_0000234601</name>
</gene>
<dbReference type="Proteomes" id="UP000030665">
    <property type="component" value="Unassembled WGS sequence"/>
</dbReference>
<sequence>MPYLTGFGVNSCAPFGFRARELFDGISVCSPNTYGKREPSSGSERLAESGLLTNRTRQESVRRTIFHFFRTLALLVRSQLNDDIPRGHCSTISAIQRFTLRSTAFVFRQARDDESSVSSSSAKEPFFIVGSVDDGTKQTDESAVHRCLFIFSFLCNNTDDTPLCGPS</sequence>
<evidence type="ECO:0000313" key="1">
    <source>
        <dbReference type="EMBL" id="CDW54077.1"/>
    </source>
</evidence>